<name>A0AAN9EL07_CROPI</name>
<evidence type="ECO:0000313" key="4">
    <source>
        <dbReference type="Proteomes" id="UP001372338"/>
    </source>
</evidence>
<dbReference type="PANTHER" id="PTHR13620">
    <property type="entry name" value="3-5 EXONUCLEASE"/>
    <property type="match status" value="1"/>
</dbReference>
<evidence type="ECO:0000313" key="3">
    <source>
        <dbReference type="EMBL" id="KAK7259212.1"/>
    </source>
</evidence>
<dbReference type="AlphaFoldDB" id="A0AAN9EL07"/>
<sequence>MFAKRHCYTQTTLITHYPYYFTADHRRILTVVTTSPKTLSKWLTDLLKSTAKGTPNHNPILVGFSAEYDVVRYTKRGVKDLPYDIVTLCVGSQCIVYHFDTRHSEYGPRNLTNKTLRDFLENPKIAAVGMNMDVACERMERHHGIKIKNAIDLRALVYETLMKKKKDKCMDEEEEEEVVLDVGRYNLDKVAVKVLGKEFEVARPQKKKKKVEWYASDGGKRCYFWYWRRQLRLEKVQFVTVDAHLCFLVGSKCYDMIHGSVTEEVIGNSIKKNVKREKMKI</sequence>
<accession>A0AAN9EL07</accession>
<evidence type="ECO:0000256" key="2">
    <source>
        <dbReference type="ARBA" id="ARBA00022801"/>
    </source>
</evidence>
<comment type="caution">
    <text evidence="3">The sequence shown here is derived from an EMBL/GenBank/DDBJ whole genome shotgun (WGS) entry which is preliminary data.</text>
</comment>
<dbReference type="EMBL" id="JAYWIO010000005">
    <property type="protein sequence ID" value="KAK7259212.1"/>
    <property type="molecule type" value="Genomic_DNA"/>
</dbReference>
<dbReference type="Gene3D" id="3.30.420.10">
    <property type="entry name" value="Ribonuclease H-like superfamily/Ribonuclease H"/>
    <property type="match status" value="1"/>
</dbReference>
<dbReference type="InterPro" id="IPR012337">
    <property type="entry name" value="RNaseH-like_sf"/>
</dbReference>
<keyword evidence="1" id="KW-0540">Nuclease</keyword>
<evidence type="ECO:0000256" key="1">
    <source>
        <dbReference type="ARBA" id="ARBA00022722"/>
    </source>
</evidence>
<dbReference type="GO" id="GO:0005634">
    <property type="term" value="C:nucleus"/>
    <property type="evidence" value="ECO:0007669"/>
    <property type="project" value="TreeGrafter"/>
</dbReference>
<dbReference type="GO" id="GO:0003676">
    <property type="term" value="F:nucleic acid binding"/>
    <property type="evidence" value="ECO:0007669"/>
    <property type="project" value="InterPro"/>
</dbReference>
<gene>
    <name evidence="3" type="ORF">RIF29_24812</name>
</gene>
<dbReference type="GO" id="GO:0008408">
    <property type="term" value="F:3'-5' exonuclease activity"/>
    <property type="evidence" value="ECO:0007669"/>
    <property type="project" value="TreeGrafter"/>
</dbReference>
<dbReference type="InterPro" id="IPR036397">
    <property type="entry name" value="RNaseH_sf"/>
</dbReference>
<protein>
    <recommendedName>
        <fullName evidence="5">3'-5' exonuclease domain-containing protein</fullName>
    </recommendedName>
</protein>
<dbReference type="GO" id="GO:0005737">
    <property type="term" value="C:cytoplasm"/>
    <property type="evidence" value="ECO:0007669"/>
    <property type="project" value="TreeGrafter"/>
</dbReference>
<keyword evidence="2" id="KW-0378">Hydrolase</keyword>
<dbReference type="Proteomes" id="UP001372338">
    <property type="component" value="Unassembled WGS sequence"/>
</dbReference>
<dbReference type="InterPro" id="IPR051132">
    <property type="entry name" value="3-5_Exonuclease_domain"/>
</dbReference>
<organism evidence="3 4">
    <name type="scientific">Crotalaria pallida</name>
    <name type="common">Smooth rattlebox</name>
    <name type="synonym">Crotalaria striata</name>
    <dbReference type="NCBI Taxonomy" id="3830"/>
    <lineage>
        <taxon>Eukaryota</taxon>
        <taxon>Viridiplantae</taxon>
        <taxon>Streptophyta</taxon>
        <taxon>Embryophyta</taxon>
        <taxon>Tracheophyta</taxon>
        <taxon>Spermatophyta</taxon>
        <taxon>Magnoliopsida</taxon>
        <taxon>eudicotyledons</taxon>
        <taxon>Gunneridae</taxon>
        <taxon>Pentapetalae</taxon>
        <taxon>rosids</taxon>
        <taxon>fabids</taxon>
        <taxon>Fabales</taxon>
        <taxon>Fabaceae</taxon>
        <taxon>Papilionoideae</taxon>
        <taxon>50 kb inversion clade</taxon>
        <taxon>genistoids sensu lato</taxon>
        <taxon>core genistoids</taxon>
        <taxon>Crotalarieae</taxon>
        <taxon>Crotalaria</taxon>
    </lineage>
</organism>
<evidence type="ECO:0008006" key="5">
    <source>
        <dbReference type="Google" id="ProtNLM"/>
    </source>
</evidence>
<keyword evidence="4" id="KW-1185">Reference proteome</keyword>
<dbReference type="SUPFAM" id="SSF53098">
    <property type="entry name" value="Ribonuclease H-like"/>
    <property type="match status" value="1"/>
</dbReference>
<proteinExistence type="predicted"/>
<reference evidence="3 4" key="1">
    <citation type="submission" date="2024-01" db="EMBL/GenBank/DDBJ databases">
        <title>The genomes of 5 underutilized Papilionoideae crops provide insights into root nodulation and disease resistanc.</title>
        <authorList>
            <person name="Yuan L."/>
        </authorList>
    </citation>
    <scope>NUCLEOTIDE SEQUENCE [LARGE SCALE GENOMIC DNA]</scope>
    <source>
        <strain evidence="3">ZHUSHIDOU_FW_LH</strain>
        <tissue evidence="3">Leaf</tissue>
    </source>
</reference>
<dbReference type="PANTHER" id="PTHR13620:SF80">
    <property type="entry name" value="3'-5' EXONUCLEASE DOMAIN-CONTAINING PROTEIN"/>
    <property type="match status" value="1"/>
</dbReference>